<proteinExistence type="predicted"/>
<evidence type="ECO:0008006" key="3">
    <source>
        <dbReference type="Google" id="ProtNLM"/>
    </source>
</evidence>
<reference evidence="1 2" key="1">
    <citation type="submission" date="2018-06" db="EMBL/GenBank/DDBJ databases">
        <title>Flavobacterium tibetense sp. nov., isolated from a wetland YonghuCo on Tibetan Plateau.</title>
        <authorList>
            <person name="Xing P."/>
            <person name="Phurbu D."/>
            <person name="Lu H."/>
        </authorList>
    </citation>
    <scope>NUCLEOTIDE SEQUENCE [LARGE SCALE GENOMIC DNA]</scope>
    <source>
        <strain evidence="1 2">YH5</strain>
    </source>
</reference>
<name>A0A365P3R2_9FLAO</name>
<evidence type="ECO:0000313" key="2">
    <source>
        <dbReference type="Proteomes" id="UP000253319"/>
    </source>
</evidence>
<gene>
    <name evidence="1" type="ORF">DPN68_04595</name>
</gene>
<dbReference type="AlphaFoldDB" id="A0A365P3R2"/>
<dbReference type="EMBL" id="QLST01000004">
    <property type="protein sequence ID" value="RBA29047.1"/>
    <property type="molecule type" value="Genomic_DNA"/>
</dbReference>
<organism evidence="1 2">
    <name type="scientific">Flavobacterium tibetense</name>
    <dbReference type="NCBI Taxonomy" id="2233533"/>
    <lineage>
        <taxon>Bacteria</taxon>
        <taxon>Pseudomonadati</taxon>
        <taxon>Bacteroidota</taxon>
        <taxon>Flavobacteriia</taxon>
        <taxon>Flavobacteriales</taxon>
        <taxon>Flavobacteriaceae</taxon>
        <taxon>Flavobacterium</taxon>
    </lineage>
</organism>
<keyword evidence="2" id="KW-1185">Reference proteome</keyword>
<sequence length="389" mass="46736">MNRLVIIGNGFDLAHGLPTRYSDFIEDYWRNVKDSNHNGLVSFNLDNFVEFKNHKNIDELIDEIAKIKNIYKRDGIEVYKIKENPTPLANNRIQIINYKNKFFKLMSSESIENWVDIKNLYYKTLKERAKGELQNQNYILGIKQLNEDFEEIKNLFESYLIRVFEESYNWEKIKNDEIIQNLIEDTKFNDFSFDIKQEEYFNNLDNFSIENTTLLSFNYTKTVFDYSEEILKSKFDIYYNYIHGKIDSKDLPIIFGFGDEMDKEYQLIEDIDDNEYLKNFKSIQYLEHSNYKNLYSFIESGPFQVFIMGHSCGLSDRTLLSTIFENENCLSMKVFYYQYLDKQTNKIKDNYTEITQNISRHFKDKKMLRKKVVEKRHCKPLIKFQETKS</sequence>
<protein>
    <recommendedName>
        <fullName evidence="3">Bacteriophage abortive infection AbiH</fullName>
    </recommendedName>
</protein>
<dbReference type="Pfam" id="PF14253">
    <property type="entry name" value="AbiH"/>
    <property type="match status" value="1"/>
</dbReference>
<accession>A0A365P3R2</accession>
<evidence type="ECO:0000313" key="1">
    <source>
        <dbReference type="EMBL" id="RBA29047.1"/>
    </source>
</evidence>
<dbReference type="Proteomes" id="UP000253319">
    <property type="component" value="Unassembled WGS sequence"/>
</dbReference>
<comment type="caution">
    <text evidence="1">The sequence shown here is derived from an EMBL/GenBank/DDBJ whole genome shotgun (WGS) entry which is preliminary data.</text>
</comment>
<dbReference type="InterPro" id="IPR025935">
    <property type="entry name" value="AbiH"/>
</dbReference>